<dbReference type="Proteomes" id="UP000232638">
    <property type="component" value="Chromosome"/>
</dbReference>
<dbReference type="OrthoDB" id="9801841at2"/>
<evidence type="ECO:0000256" key="8">
    <source>
        <dbReference type="ARBA" id="ARBA00048679"/>
    </source>
</evidence>
<evidence type="ECO:0000256" key="3">
    <source>
        <dbReference type="ARBA" id="ARBA00022679"/>
    </source>
</evidence>
<evidence type="ECO:0000313" key="12">
    <source>
        <dbReference type="Proteomes" id="UP000232638"/>
    </source>
</evidence>
<dbReference type="PANTHER" id="PTHR24363:SF0">
    <property type="entry name" value="SERINE_THREONINE KINASE LIKE DOMAIN CONTAINING 1"/>
    <property type="match status" value="1"/>
</dbReference>
<dbReference type="PROSITE" id="PS00107">
    <property type="entry name" value="PROTEIN_KINASE_ATP"/>
    <property type="match status" value="1"/>
</dbReference>
<name>A0A2K8UE93_9GAMM</name>
<keyword evidence="2 11" id="KW-0723">Serine/threonine-protein kinase</keyword>
<dbReference type="PANTHER" id="PTHR24363">
    <property type="entry name" value="SERINE/THREONINE PROTEIN KINASE"/>
    <property type="match status" value="1"/>
</dbReference>
<dbReference type="SUPFAM" id="SSF56112">
    <property type="entry name" value="Protein kinase-like (PK-like)"/>
    <property type="match status" value="1"/>
</dbReference>
<dbReference type="InterPro" id="IPR000719">
    <property type="entry name" value="Prot_kinase_dom"/>
</dbReference>
<dbReference type="PROSITE" id="PS50011">
    <property type="entry name" value="PROTEIN_KINASE_DOM"/>
    <property type="match status" value="1"/>
</dbReference>
<accession>A0A2K8UE93</accession>
<reference evidence="11 12" key="1">
    <citation type="submission" date="2017-03" db="EMBL/GenBank/DDBJ databases">
        <title>Complete genome sequence of Candidatus 'Thiodictyon syntrophicum' sp. nov. strain Cad16T, a photolithoautotroph purple sulfur bacterium isolated from an alpine meromictic lake.</title>
        <authorList>
            <person name="Luedin S.M."/>
            <person name="Pothier J.F."/>
            <person name="Danza F."/>
            <person name="Storelli N."/>
            <person name="Wittwer M."/>
            <person name="Tonolla M."/>
        </authorList>
    </citation>
    <scope>NUCLEOTIDE SEQUENCE [LARGE SCALE GENOMIC DNA]</scope>
    <source>
        <strain evidence="11 12">Cad16T</strain>
    </source>
</reference>
<dbReference type="EC" id="2.7.11.1" evidence="1"/>
<dbReference type="InterPro" id="IPR011009">
    <property type="entry name" value="Kinase-like_dom_sf"/>
</dbReference>
<dbReference type="Gene3D" id="3.30.200.20">
    <property type="entry name" value="Phosphorylase Kinase, domain 1"/>
    <property type="match status" value="1"/>
</dbReference>
<evidence type="ECO:0000259" key="10">
    <source>
        <dbReference type="PROSITE" id="PS50011"/>
    </source>
</evidence>
<comment type="catalytic activity">
    <reaction evidence="8">
        <text>L-seryl-[protein] + ATP = O-phospho-L-seryl-[protein] + ADP + H(+)</text>
        <dbReference type="Rhea" id="RHEA:17989"/>
        <dbReference type="Rhea" id="RHEA-COMP:9863"/>
        <dbReference type="Rhea" id="RHEA-COMP:11604"/>
        <dbReference type="ChEBI" id="CHEBI:15378"/>
        <dbReference type="ChEBI" id="CHEBI:29999"/>
        <dbReference type="ChEBI" id="CHEBI:30616"/>
        <dbReference type="ChEBI" id="CHEBI:83421"/>
        <dbReference type="ChEBI" id="CHEBI:456216"/>
        <dbReference type="EC" id="2.7.11.1"/>
    </reaction>
</comment>
<feature type="domain" description="Protein kinase" evidence="10">
    <location>
        <begin position="18"/>
        <end position="288"/>
    </location>
</feature>
<proteinExistence type="predicted"/>
<evidence type="ECO:0000313" key="11">
    <source>
        <dbReference type="EMBL" id="AUB83835.1"/>
    </source>
</evidence>
<dbReference type="EMBL" id="CP020370">
    <property type="protein sequence ID" value="AUB83835.1"/>
    <property type="molecule type" value="Genomic_DNA"/>
</dbReference>
<dbReference type="AlphaFoldDB" id="A0A2K8UE93"/>
<comment type="catalytic activity">
    <reaction evidence="7">
        <text>L-threonyl-[protein] + ATP = O-phospho-L-threonyl-[protein] + ADP + H(+)</text>
        <dbReference type="Rhea" id="RHEA:46608"/>
        <dbReference type="Rhea" id="RHEA-COMP:11060"/>
        <dbReference type="Rhea" id="RHEA-COMP:11605"/>
        <dbReference type="ChEBI" id="CHEBI:15378"/>
        <dbReference type="ChEBI" id="CHEBI:30013"/>
        <dbReference type="ChEBI" id="CHEBI:30616"/>
        <dbReference type="ChEBI" id="CHEBI:61977"/>
        <dbReference type="ChEBI" id="CHEBI:456216"/>
        <dbReference type="EC" id="2.7.11.1"/>
    </reaction>
</comment>
<dbReference type="KEGG" id="tsy:THSYN_24730"/>
<dbReference type="GO" id="GO:0004674">
    <property type="term" value="F:protein serine/threonine kinase activity"/>
    <property type="evidence" value="ECO:0007669"/>
    <property type="project" value="UniProtKB-KW"/>
</dbReference>
<evidence type="ECO:0000256" key="2">
    <source>
        <dbReference type="ARBA" id="ARBA00022527"/>
    </source>
</evidence>
<gene>
    <name evidence="11" type="ORF">THSYN_24730</name>
</gene>
<dbReference type="RefSeq" id="WP_100921509.1">
    <property type="nucleotide sequence ID" value="NZ_CP020370.1"/>
</dbReference>
<dbReference type="SMART" id="SM00220">
    <property type="entry name" value="S_TKc"/>
    <property type="match status" value="1"/>
</dbReference>
<keyword evidence="5 11" id="KW-0418">Kinase</keyword>
<evidence type="ECO:0000256" key="6">
    <source>
        <dbReference type="ARBA" id="ARBA00022840"/>
    </source>
</evidence>
<evidence type="ECO:0000256" key="7">
    <source>
        <dbReference type="ARBA" id="ARBA00047899"/>
    </source>
</evidence>
<keyword evidence="3" id="KW-0808">Transferase</keyword>
<evidence type="ECO:0000256" key="5">
    <source>
        <dbReference type="ARBA" id="ARBA00022777"/>
    </source>
</evidence>
<evidence type="ECO:0000256" key="4">
    <source>
        <dbReference type="ARBA" id="ARBA00022741"/>
    </source>
</evidence>
<evidence type="ECO:0000256" key="9">
    <source>
        <dbReference type="PROSITE-ProRule" id="PRU10141"/>
    </source>
</evidence>
<keyword evidence="12" id="KW-1185">Reference proteome</keyword>
<keyword evidence="6 9" id="KW-0067">ATP-binding</keyword>
<protein>
    <recommendedName>
        <fullName evidence="1">non-specific serine/threonine protein kinase</fullName>
        <ecNumber evidence="1">2.7.11.1</ecNumber>
    </recommendedName>
</protein>
<dbReference type="Gene3D" id="1.10.510.10">
    <property type="entry name" value="Transferase(Phosphotransferase) domain 1"/>
    <property type="match status" value="1"/>
</dbReference>
<dbReference type="GO" id="GO:0005524">
    <property type="term" value="F:ATP binding"/>
    <property type="evidence" value="ECO:0007669"/>
    <property type="project" value="UniProtKB-UniRule"/>
</dbReference>
<evidence type="ECO:0000256" key="1">
    <source>
        <dbReference type="ARBA" id="ARBA00012513"/>
    </source>
</evidence>
<keyword evidence="4 9" id="KW-0547">Nucleotide-binding</keyword>
<organism evidence="11 12">
    <name type="scientific">Candidatus Thiodictyon syntrophicum</name>
    <dbReference type="NCBI Taxonomy" id="1166950"/>
    <lineage>
        <taxon>Bacteria</taxon>
        <taxon>Pseudomonadati</taxon>
        <taxon>Pseudomonadota</taxon>
        <taxon>Gammaproteobacteria</taxon>
        <taxon>Chromatiales</taxon>
        <taxon>Chromatiaceae</taxon>
        <taxon>Thiodictyon</taxon>
    </lineage>
</organism>
<sequence length="312" mass="34770">MSAAARESLPPDTMLGAYRVVDSIGKGGFSLIYLALVEETGDEVVIKEFMPKKIARRDHRGYLVATEPQYIENLHRGRRLFFQEVKALASLKHPNIVRVLDFFLANQTGYLVMPNERGRNLGAYIQERRGGLSTTFILDVFLPILDALALLHNRSMLHLDVKPGNIHLRHGNQPLLLDLGAVHPLSRGRARGGQVITAGYSPVEQYYRGGHVGPWTDVYAVGASLRTCMEGRTPPPAIDRHQEDRLIPAVVELKNRYPSFLLEAVDWSMSMDPTKRPQDAGELLNALARQAAGLPQSRLADLPETQRPRDTA</sequence>
<dbReference type="InterPro" id="IPR017441">
    <property type="entry name" value="Protein_kinase_ATP_BS"/>
</dbReference>
<dbReference type="CDD" id="cd14014">
    <property type="entry name" value="STKc_PknB_like"/>
    <property type="match status" value="1"/>
</dbReference>
<feature type="binding site" evidence="9">
    <location>
        <position position="53"/>
    </location>
    <ligand>
        <name>ATP</name>
        <dbReference type="ChEBI" id="CHEBI:30616"/>
    </ligand>
</feature>
<dbReference type="Pfam" id="PF00069">
    <property type="entry name" value="Pkinase"/>
    <property type="match status" value="1"/>
</dbReference>